<keyword evidence="5" id="KW-1185">Reference proteome</keyword>
<dbReference type="GO" id="GO:0005739">
    <property type="term" value="C:mitochondrion"/>
    <property type="evidence" value="ECO:0007669"/>
    <property type="project" value="TreeGrafter"/>
</dbReference>
<feature type="domain" description="Ketopantoate reductase C-terminal" evidence="3">
    <location>
        <begin position="19"/>
        <end position="137"/>
    </location>
</feature>
<gene>
    <name evidence="4" type="ORF">CSOL1703_00013063</name>
</gene>
<proteinExistence type="predicted"/>
<dbReference type="PANTHER" id="PTHR43765:SF2">
    <property type="entry name" value="2-DEHYDROPANTOATE 2-REDUCTASE"/>
    <property type="match status" value="1"/>
</dbReference>
<dbReference type="Proteomes" id="UP000775872">
    <property type="component" value="Unassembled WGS sequence"/>
</dbReference>
<accession>A0A9N9Z0I8</accession>
<dbReference type="InterPro" id="IPR008927">
    <property type="entry name" value="6-PGluconate_DH-like_C_sf"/>
</dbReference>
<name>A0A9N9Z0I8_9HYPO</name>
<evidence type="ECO:0000259" key="3">
    <source>
        <dbReference type="Pfam" id="PF08546"/>
    </source>
</evidence>
<protein>
    <recommendedName>
        <fullName evidence="3">Ketopantoate reductase C-terminal domain-containing protein</fullName>
    </recommendedName>
</protein>
<dbReference type="SUPFAM" id="SSF48179">
    <property type="entry name" value="6-phosphogluconate dehydrogenase C-terminal domain-like"/>
    <property type="match status" value="1"/>
</dbReference>
<evidence type="ECO:0000313" key="5">
    <source>
        <dbReference type="Proteomes" id="UP000775872"/>
    </source>
</evidence>
<reference evidence="4" key="1">
    <citation type="submission" date="2021-10" db="EMBL/GenBank/DDBJ databases">
        <authorList>
            <person name="Piombo E."/>
        </authorList>
    </citation>
    <scope>NUCLEOTIDE SEQUENCE</scope>
</reference>
<dbReference type="Gene3D" id="1.10.1040.10">
    <property type="entry name" value="N-(1-d-carboxylethyl)-l-norvaline Dehydrogenase, domain 2"/>
    <property type="match status" value="1"/>
</dbReference>
<sequence>MGEVNNLVFSDTVSRPSYWAGICSCGVCKMGQLFDQPPRLALMKALLKEAGEILRAMQARASQKRANPVFTDESLLALVLKATERVKESKSSMLQDIEAGRRTEIDYINGYLVGHAKRLGIRCNNHRTIVEMVKQRQVIENEHIWALFDMTK</sequence>
<dbReference type="InterPro" id="IPR013752">
    <property type="entry name" value="KPA_reductase"/>
</dbReference>
<dbReference type="PANTHER" id="PTHR43765">
    <property type="entry name" value="2-DEHYDROPANTOATE 2-REDUCTASE-RELATED"/>
    <property type="match status" value="1"/>
</dbReference>
<comment type="caution">
    <text evidence="4">The sequence shown here is derived from an EMBL/GenBank/DDBJ whole genome shotgun (WGS) entry which is preliminary data.</text>
</comment>
<dbReference type="EMBL" id="CABFOC020000015">
    <property type="protein sequence ID" value="CAH0046827.1"/>
    <property type="molecule type" value="Genomic_DNA"/>
</dbReference>
<evidence type="ECO:0000256" key="2">
    <source>
        <dbReference type="ARBA" id="ARBA00023002"/>
    </source>
</evidence>
<dbReference type="OrthoDB" id="73846at2759"/>
<dbReference type="InterPro" id="IPR013328">
    <property type="entry name" value="6PGD_dom2"/>
</dbReference>
<keyword evidence="2" id="KW-0560">Oxidoreductase</keyword>
<keyword evidence="1" id="KW-0521">NADP</keyword>
<organism evidence="4 5">
    <name type="scientific">Clonostachys solani</name>
    <dbReference type="NCBI Taxonomy" id="160281"/>
    <lineage>
        <taxon>Eukaryota</taxon>
        <taxon>Fungi</taxon>
        <taxon>Dikarya</taxon>
        <taxon>Ascomycota</taxon>
        <taxon>Pezizomycotina</taxon>
        <taxon>Sordariomycetes</taxon>
        <taxon>Hypocreomycetidae</taxon>
        <taxon>Hypocreales</taxon>
        <taxon>Bionectriaceae</taxon>
        <taxon>Clonostachys</taxon>
    </lineage>
</organism>
<dbReference type="Pfam" id="PF08546">
    <property type="entry name" value="ApbA_C"/>
    <property type="match status" value="1"/>
</dbReference>
<dbReference type="AlphaFoldDB" id="A0A9N9Z0I8"/>
<dbReference type="GO" id="GO:0050661">
    <property type="term" value="F:NADP binding"/>
    <property type="evidence" value="ECO:0007669"/>
    <property type="project" value="TreeGrafter"/>
</dbReference>
<dbReference type="InterPro" id="IPR050838">
    <property type="entry name" value="Ketopantoate_reductase"/>
</dbReference>
<evidence type="ECO:0000313" key="4">
    <source>
        <dbReference type="EMBL" id="CAH0046827.1"/>
    </source>
</evidence>
<dbReference type="GO" id="GO:0008677">
    <property type="term" value="F:2-dehydropantoate 2-reductase activity"/>
    <property type="evidence" value="ECO:0007669"/>
    <property type="project" value="TreeGrafter"/>
</dbReference>
<evidence type="ECO:0000256" key="1">
    <source>
        <dbReference type="ARBA" id="ARBA00022857"/>
    </source>
</evidence>